<dbReference type="InParanoid" id="D6TK67"/>
<feature type="compositionally biased region" description="Basic and acidic residues" evidence="1">
    <location>
        <begin position="1"/>
        <end position="10"/>
    </location>
</feature>
<dbReference type="AlphaFoldDB" id="D6TK67"/>
<evidence type="ECO:0000313" key="3">
    <source>
        <dbReference type="Proteomes" id="UP000004508"/>
    </source>
</evidence>
<name>D6TK67_KTERA</name>
<sequence>MSGCKSHELRNAAPIFPEDGMRASGERMQQHTHVTWFRRSTPELLTLFAQQARTTATDAHYRCI</sequence>
<accession>D6TK67</accession>
<comment type="caution">
    <text evidence="2">The sequence shown here is derived from an EMBL/GenBank/DDBJ whole genome shotgun (WGS) entry which is preliminary data.</text>
</comment>
<dbReference type="Proteomes" id="UP000004508">
    <property type="component" value="Unassembled WGS sequence"/>
</dbReference>
<evidence type="ECO:0000256" key="1">
    <source>
        <dbReference type="SAM" id="MobiDB-lite"/>
    </source>
</evidence>
<dbReference type="EMBL" id="ADVG01000002">
    <property type="protein sequence ID" value="EFH86167.1"/>
    <property type="molecule type" value="Genomic_DNA"/>
</dbReference>
<feature type="region of interest" description="Disordered" evidence="1">
    <location>
        <begin position="1"/>
        <end position="27"/>
    </location>
</feature>
<organism evidence="2 3">
    <name type="scientific">Ktedonobacter racemifer DSM 44963</name>
    <dbReference type="NCBI Taxonomy" id="485913"/>
    <lineage>
        <taxon>Bacteria</taxon>
        <taxon>Bacillati</taxon>
        <taxon>Chloroflexota</taxon>
        <taxon>Ktedonobacteria</taxon>
        <taxon>Ktedonobacterales</taxon>
        <taxon>Ktedonobacteraceae</taxon>
        <taxon>Ktedonobacter</taxon>
    </lineage>
</organism>
<gene>
    <name evidence="2" type="ORF">Krac_7452</name>
</gene>
<keyword evidence="3" id="KW-1185">Reference proteome</keyword>
<protein>
    <submittedName>
        <fullName evidence="2">Uncharacterized protein</fullName>
    </submittedName>
</protein>
<proteinExistence type="predicted"/>
<evidence type="ECO:0000313" key="2">
    <source>
        <dbReference type="EMBL" id="EFH86167.1"/>
    </source>
</evidence>
<reference evidence="2 3" key="1">
    <citation type="journal article" date="2011" name="Stand. Genomic Sci.">
        <title>Non-contiguous finished genome sequence and contextual data of the filamentous soil bacterium Ktedonobacter racemifer type strain (SOSP1-21).</title>
        <authorList>
            <person name="Chang Y.J."/>
            <person name="Land M."/>
            <person name="Hauser L."/>
            <person name="Chertkov O."/>
            <person name="Del Rio T.G."/>
            <person name="Nolan M."/>
            <person name="Copeland A."/>
            <person name="Tice H."/>
            <person name="Cheng J.F."/>
            <person name="Lucas S."/>
            <person name="Han C."/>
            <person name="Goodwin L."/>
            <person name="Pitluck S."/>
            <person name="Ivanova N."/>
            <person name="Ovchinikova G."/>
            <person name="Pati A."/>
            <person name="Chen A."/>
            <person name="Palaniappan K."/>
            <person name="Mavromatis K."/>
            <person name="Liolios K."/>
            <person name="Brettin T."/>
            <person name="Fiebig A."/>
            <person name="Rohde M."/>
            <person name="Abt B."/>
            <person name="Goker M."/>
            <person name="Detter J.C."/>
            <person name="Woyke T."/>
            <person name="Bristow J."/>
            <person name="Eisen J.A."/>
            <person name="Markowitz V."/>
            <person name="Hugenholtz P."/>
            <person name="Kyrpides N.C."/>
            <person name="Klenk H.P."/>
            <person name="Lapidus A."/>
        </authorList>
    </citation>
    <scope>NUCLEOTIDE SEQUENCE [LARGE SCALE GENOMIC DNA]</scope>
    <source>
        <strain evidence="3">DSM 44963</strain>
    </source>
</reference>